<reference evidence="1 2" key="1">
    <citation type="submission" date="2016-08" db="EMBL/GenBank/DDBJ databases">
        <title>Whole genome sequence of Mesorhizobium sp. strain UASWS1009 isolated from industrial sewage.</title>
        <authorList>
            <person name="Crovadore J."/>
            <person name="Calmin G."/>
            <person name="Chablais R."/>
            <person name="Cochard B."/>
            <person name="Lefort F."/>
        </authorList>
    </citation>
    <scope>NUCLEOTIDE SEQUENCE [LARGE SCALE GENOMIC DNA]</scope>
    <source>
        <strain evidence="1 2">UASWS1009</strain>
    </source>
</reference>
<dbReference type="OrthoDB" id="8115673at2"/>
<evidence type="ECO:0000313" key="2">
    <source>
        <dbReference type="Proteomes" id="UP000094412"/>
    </source>
</evidence>
<dbReference type="AlphaFoldDB" id="A0A1C2DCP1"/>
<accession>A0A1C2DCP1</accession>
<comment type="caution">
    <text evidence="1">The sequence shown here is derived from an EMBL/GenBank/DDBJ whole genome shotgun (WGS) entry which is preliminary data.</text>
</comment>
<dbReference type="EMBL" id="MDEO01000036">
    <property type="protein sequence ID" value="OCX12527.1"/>
    <property type="molecule type" value="Genomic_DNA"/>
</dbReference>
<evidence type="ECO:0000313" key="1">
    <source>
        <dbReference type="EMBL" id="OCX12527.1"/>
    </source>
</evidence>
<name>A0A1C2DCP1_9HYPH</name>
<keyword evidence="2" id="KW-1185">Reference proteome</keyword>
<dbReference type="Proteomes" id="UP000094412">
    <property type="component" value="Unassembled WGS sequence"/>
</dbReference>
<dbReference type="RefSeq" id="WP_024922578.1">
    <property type="nucleotide sequence ID" value="NZ_MDEO01000036.1"/>
</dbReference>
<sequence length="132" mass="14887">MALFRFRARNPFRVRSVHRDGETDAARLARLLALLDDLGREIARERNGLRDRHESVAARAAFSQQALEDDQAAGMSPVIDDLTTAMMRYTARIATLEQQIDFVTGLRDRATAFPHENEQVAPNDVVPSRRLA</sequence>
<protein>
    <submittedName>
        <fullName evidence="1">Uncharacterized protein</fullName>
    </submittedName>
</protein>
<gene>
    <name evidence="1" type="ORF">QV13_23225</name>
</gene>
<organism evidence="1 2">
    <name type="scientific">Mesorhizobium hungaricum</name>
    <dbReference type="NCBI Taxonomy" id="1566387"/>
    <lineage>
        <taxon>Bacteria</taxon>
        <taxon>Pseudomonadati</taxon>
        <taxon>Pseudomonadota</taxon>
        <taxon>Alphaproteobacteria</taxon>
        <taxon>Hyphomicrobiales</taxon>
        <taxon>Phyllobacteriaceae</taxon>
        <taxon>Mesorhizobium</taxon>
    </lineage>
</organism>
<dbReference type="STRING" id="1566387.QV13_23225"/>
<proteinExistence type="predicted"/>